<feature type="region of interest" description="Disordered" evidence="1">
    <location>
        <begin position="1"/>
        <end position="106"/>
    </location>
</feature>
<feature type="compositionally biased region" description="Polar residues" evidence="1">
    <location>
        <begin position="85"/>
        <end position="94"/>
    </location>
</feature>
<evidence type="ECO:0000313" key="2">
    <source>
        <dbReference type="EMBL" id="KZT28166.1"/>
    </source>
</evidence>
<organism evidence="2 3">
    <name type="scientific">Neolentinus lepideus HHB14362 ss-1</name>
    <dbReference type="NCBI Taxonomy" id="1314782"/>
    <lineage>
        <taxon>Eukaryota</taxon>
        <taxon>Fungi</taxon>
        <taxon>Dikarya</taxon>
        <taxon>Basidiomycota</taxon>
        <taxon>Agaricomycotina</taxon>
        <taxon>Agaricomycetes</taxon>
        <taxon>Gloeophyllales</taxon>
        <taxon>Gloeophyllaceae</taxon>
        <taxon>Neolentinus</taxon>
    </lineage>
</organism>
<evidence type="ECO:0000313" key="3">
    <source>
        <dbReference type="Proteomes" id="UP000076761"/>
    </source>
</evidence>
<evidence type="ECO:0000256" key="1">
    <source>
        <dbReference type="SAM" id="MobiDB-lite"/>
    </source>
</evidence>
<dbReference type="AlphaFoldDB" id="A0A165UHH5"/>
<dbReference type="Proteomes" id="UP000076761">
    <property type="component" value="Unassembled WGS sequence"/>
</dbReference>
<dbReference type="EMBL" id="KV425559">
    <property type="protein sequence ID" value="KZT28166.1"/>
    <property type="molecule type" value="Genomic_DNA"/>
</dbReference>
<feature type="region of interest" description="Disordered" evidence="1">
    <location>
        <begin position="129"/>
        <end position="150"/>
    </location>
</feature>
<name>A0A165UHH5_9AGAM</name>
<feature type="compositionally biased region" description="Acidic residues" evidence="1">
    <location>
        <begin position="239"/>
        <end position="248"/>
    </location>
</feature>
<reference evidence="2 3" key="1">
    <citation type="journal article" date="2016" name="Mol. Biol. Evol.">
        <title>Comparative Genomics of Early-Diverging Mushroom-Forming Fungi Provides Insights into the Origins of Lignocellulose Decay Capabilities.</title>
        <authorList>
            <person name="Nagy L.G."/>
            <person name="Riley R."/>
            <person name="Tritt A."/>
            <person name="Adam C."/>
            <person name="Daum C."/>
            <person name="Floudas D."/>
            <person name="Sun H."/>
            <person name="Yadav J.S."/>
            <person name="Pangilinan J."/>
            <person name="Larsson K.H."/>
            <person name="Matsuura K."/>
            <person name="Barry K."/>
            <person name="Labutti K."/>
            <person name="Kuo R."/>
            <person name="Ohm R.A."/>
            <person name="Bhattacharya S.S."/>
            <person name="Shirouzu T."/>
            <person name="Yoshinaga Y."/>
            <person name="Martin F.M."/>
            <person name="Grigoriev I.V."/>
            <person name="Hibbett D.S."/>
        </authorList>
    </citation>
    <scope>NUCLEOTIDE SEQUENCE [LARGE SCALE GENOMIC DNA]</scope>
    <source>
        <strain evidence="2 3">HHB14362 ss-1</strain>
    </source>
</reference>
<dbReference type="InParanoid" id="A0A165UHH5"/>
<dbReference type="STRING" id="1314782.A0A165UHH5"/>
<feature type="region of interest" description="Disordered" evidence="1">
    <location>
        <begin position="239"/>
        <end position="280"/>
    </location>
</feature>
<feature type="compositionally biased region" description="Polar residues" evidence="1">
    <location>
        <begin position="259"/>
        <end position="271"/>
    </location>
</feature>
<accession>A0A165UHH5</accession>
<gene>
    <name evidence="2" type="ORF">NEOLEDRAFT_1109676</name>
</gene>
<proteinExistence type="predicted"/>
<sequence>MSSPGVILPSTPRKVSTTPYSNSWRHQPQNSSPLASSPFSQMDSSPVPAAQKRRQSTQTPVLTSYMLETPTQSRIRSQHPRRTSLKSMHNTLSSGKKAPIDVPPESSLLRERFKARCFERARKAKQNAVKRKRYENEPSSDGFDLDAEMDCDDEEVPDELWRRIMVSAERKARHTYRFEYQWEVGSSIDPDMEDVSRLEQELRGQPQEEIAPPDLEEEELAAYAEEAALWEDLGELPDDLFDLSDFEEPSPAPASTEPMSHTRTTGQTFDSTDFDMDIVS</sequence>
<dbReference type="OrthoDB" id="3268127at2759"/>
<keyword evidence="3" id="KW-1185">Reference proteome</keyword>
<feature type="compositionally biased region" description="Polar residues" evidence="1">
    <location>
        <begin position="13"/>
        <end position="44"/>
    </location>
</feature>
<protein>
    <submittedName>
        <fullName evidence="2">Uncharacterized protein</fullName>
    </submittedName>
</protein>